<accession>A0A0W0YX18</accession>
<organism evidence="1 2">
    <name type="scientific">Legionella spiritensis</name>
    <dbReference type="NCBI Taxonomy" id="452"/>
    <lineage>
        <taxon>Bacteria</taxon>
        <taxon>Pseudomonadati</taxon>
        <taxon>Pseudomonadota</taxon>
        <taxon>Gammaproteobacteria</taxon>
        <taxon>Legionellales</taxon>
        <taxon>Legionellaceae</taxon>
        <taxon>Legionella</taxon>
    </lineage>
</organism>
<dbReference type="Proteomes" id="UP000054877">
    <property type="component" value="Unassembled WGS sequence"/>
</dbReference>
<keyword evidence="2" id="KW-1185">Reference proteome</keyword>
<dbReference type="STRING" id="452.Lspi_2667"/>
<dbReference type="EMBL" id="LNYX01000032">
    <property type="protein sequence ID" value="KTD61425.1"/>
    <property type="molecule type" value="Genomic_DNA"/>
</dbReference>
<evidence type="ECO:0000313" key="1">
    <source>
        <dbReference type="EMBL" id="KTD61425.1"/>
    </source>
</evidence>
<dbReference type="PATRIC" id="fig|452.5.peg.2951"/>
<sequence>MVLNAHLLGRLVSIAPQPIYKKHVARHEGFAVMREIVHVGTYLFSRNNIEPRNPQDGRRPPCGLPPFCKNNCPVHKQNAIFLDLING</sequence>
<reference evidence="1 2" key="1">
    <citation type="submission" date="2015-11" db="EMBL/GenBank/DDBJ databases">
        <title>Genomic analysis of 38 Legionella species identifies large and diverse effector repertoires.</title>
        <authorList>
            <person name="Burstein D."/>
            <person name="Amaro F."/>
            <person name="Zusman T."/>
            <person name="Lifshitz Z."/>
            <person name="Cohen O."/>
            <person name="Gilbert J.A."/>
            <person name="Pupko T."/>
            <person name="Shuman H.A."/>
            <person name="Segal G."/>
        </authorList>
    </citation>
    <scope>NUCLEOTIDE SEQUENCE [LARGE SCALE GENOMIC DNA]</scope>
    <source>
        <strain evidence="1 2">Mt.St.Helens-9</strain>
    </source>
</reference>
<protein>
    <submittedName>
        <fullName evidence="1">Uncharacterized protein</fullName>
    </submittedName>
</protein>
<proteinExistence type="predicted"/>
<evidence type="ECO:0000313" key="2">
    <source>
        <dbReference type="Proteomes" id="UP000054877"/>
    </source>
</evidence>
<dbReference type="AlphaFoldDB" id="A0A0W0YX18"/>
<name>A0A0W0YX18_LEGSP</name>
<comment type="caution">
    <text evidence="1">The sequence shown here is derived from an EMBL/GenBank/DDBJ whole genome shotgun (WGS) entry which is preliminary data.</text>
</comment>
<gene>
    <name evidence="1" type="ORF">Lspi_2667</name>
</gene>